<sequence length="548" mass="59448">MDATLLYASNQMMNFLNNELGVVQDALQDLINGGNGGGTYLYGDADDDRSYGNTNCLSSGNLCGEDHPEANITSPNYVSISDLLNGNSGNSQIGNAIMAYLDSLVNQDGKFTMMDLVNSITNAYSDSLLATNDPLRLLNLSTGSTITGISDMDLVAFNPEIAQVLGITAYCPDWAGCYSGNLLNPGTGIYGANQSYYDFIVANGSGDFYDYIAREAGGWTGIPLLLNVPLEQSAAWVQFSYSTQNNNTSANATTYQDMVIQLQGFQYNWVQNVMPSITNWVAQVANYQAQYDNWQIEKAEAIAEAQSTYSQGVSDLQEQEAAWMASMTSTQNAAEKAFNAAENALRDAKGQGNYDSLYQQIMAGLNQGKGGLNANSEASADLVSYTEILANLSKGLNDKSTSAIPDSTLLSNFANNFSNLVAGVSNLSLLSATNNSVMDSTANYMLSIADSMKNEKTFKQNAVGKLLEANKIETKEVDGETYVLDSHGKRIAILDDNNEQKKDCPLPNAIYNVMRPPSSSHKSELVHSKPDAIEVEFPEKLYLKQFFR</sequence>
<dbReference type="EMBL" id="RQEY01000008">
    <property type="protein sequence ID" value="TGK42689.1"/>
    <property type="molecule type" value="Genomic_DNA"/>
</dbReference>
<gene>
    <name evidence="1" type="ORF">EHO65_04580</name>
</gene>
<dbReference type="Proteomes" id="UP000298097">
    <property type="component" value="Unassembled WGS sequence"/>
</dbReference>
<keyword evidence="2" id="KW-1185">Reference proteome</keyword>
<reference evidence="1" key="1">
    <citation type="journal article" date="2019" name="PLoS Negl. Trop. Dis.">
        <title>Revisiting the worldwide diversity of Leptospira species in the environment.</title>
        <authorList>
            <person name="Vincent A.T."/>
            <person name="Schiettekatte O."/>
            <person name="Bourhy P."/>
            <person name="Veyrier F.J."/>
            <person name="Picardeau M."/>
        </authorList>
    </citation>
    <scope>NUCLEOTIDE SEQUENCE [LARGE SCALE GENOMIC DNA]</scope>
    <source>
        <strain evidence="1">201800301</strain>
    </source>
</reference>
<dbReference type="OrthoDB" id="309913at2"/>
<comment type="caution">
    <text evidence="1">The sequence shown here is derived from an EMBL/GenBank/DDBJ whole genome shotgun (WGS) entry which is preliminary data.</text>
</comment>
<proteinExistence type="predicted"/>
<dbReference type="NCBIfam" id="TIGR04388">
    <property type="entry name" value="Lepto_longest"/>
    <property type="match status" value="1"/>
</dbReference>
<protein>
    <submittedName>
        <fullName evidence="1">TIGR04388 family protein</fullName>
    </submittedName>
</protein>
<evidence type="ECO:0000313" key="2">
    <source>
        <dbReference type="Proteomes" id="UP000298097"/>
    </source>
</evidence>
<name>A0A4V3JGG9_9LEPT</name>
<accession>A0A4V3JGG9</accession>
<dbReference type="InterPro" id="IPR030885">
    <property type="entry name" value="Lepto_longest"/>
</dbReference>
<evidence type="ECO:0000313" key="1">
    <source>
        <dbReference type="EMBL" id="TGK42689.1"/>
    </source>
</evidence>
<organism evidence="1 2">
    <name type="scientific">Leptospira andrefontaineae</name>
    <dbReference type="NCBI Taxonomy" id="2484976"/>
    <lineage>
        <taxon>Bacteria</taxon>
        <taxon>Pseudomonadati</taxon>
        <taxon>Spirochaetota</taxon>
        <taxon>Spirochaetia</taxon>
        <taxon>Leptospirales</taxon>
        <taxon>Leptospiraceae</taxon>
        <taxon>Leptospira</taxon>
    </lineage>
</organism>
<dbReference type="AlphaFoldDB" id="A0A4V3JGG9"/>